<protein>
    <recommendedName>
        <fullName evidence="1">Casein kinase I</fullName>
    </recommendedName>
</protein>
<feature type="binding site" evidence="2">
    <location>
        <position position="55"/>
    </location>
    <ligand>
        <name>ATP</name>
        <dbReference type="ChEBI" id="CHEBI:30616"/>
    </ligand>
</feature>
<dbReference type="InterPro" id="IPR000719">
    <property type="entry name" value="Prot_kinase_dom"/>
</dbReference>
<dbReference type="EMBL" id="LDAU01000055">
    <property type="protein sequence ID" value="KRX08998.1"/>
    <property type="molecule type" value="Genomic_DNA"/>
</dbReference>
<dbReference type="SUPFAM" id="SSF56112">
    <property type="entry name" value="Protein kinase-like (PK-like)"/>
    <property type="match status" value="1"/>
</dbReference>
<dbReference type="InterPro" id="IPR011009">
    <property type="entry name" value="Kinase-like_dom_sf"/>
</dbReference>
<dbReference type="InParanoid" id="A0A0V0R3B3"/>
<dbReference type="Proteomes" id="UP000054937">
    <property type="component" value="Unassembled WGS sequence"/>
</dbReference>
<feature type="domain" description="Protein kinase" evidence="4">
    <location>
        <begin position="26"/>
        <end position="295"/>
    </location>
</feature>
<evidence type="ECO:0000256" key="2">
    <source>
        <dbReference type="PROSITE-ProRule" id="PRU10141"/>
    </source>
</evidence>
<dbReference type="PROSITE" id="PS50011">
    <property type="entry name" value="PROTEIN_KINASE_DOM"/>
    <property type="match status" value="1"/>
</dbReference>
<keyword evidence="2" id="KW-0547">Nucleotide-binding</keyword>
<evidence type="ECO:0000256" key="1">
    <source>
        <dbReference type="ARBA" id="ARBA00023860"/>
    </source>
</evidence>
<dbReference type="InterPro" id="IPR050235">
    <property type="entry name" value="CK1_Ser-Thr_kinase"/>
</dbReference>
<dbReference type="OrthoDB" id="40902at2759"/>
<sequence>MQHTDQTEQQKKGPVLQIGQIINQQFQVISTLGSGSFGEVYLGKDLANDNQVAIKVELPNSIPSQLNIEANILRQFQQYEGFPQIYWNGTDENQNLILVMELLGQDLYQNLLKSRGKMSLKTVLMLIDQMLKRIETLHNKNYLYRDMKPENWMLGKGKFINTVYLIDFGLVKKYKDKNGQHIKYKENKGLIGTARFVSINTHLGYEQSRRDDLESLGYIWIYLIKGQLPWQGLRAETREEKHEKLKQKKMAVPIEQLCSKLPQEFVQYFRYCRSLKFEEQPDYRELKTKFKDLFFKLYDNWDFIWDWIILSSDGQNIQSCNCNQDGCHICIEQKEQQLRLQNIEQKSEYQRDIISSSNLDSAYKSQRSFNNISTSKKQSQYSLSQQKVFKILSEEQKQDEIIQGNQNFDEQNIKDVQKNLNGHFNFKEDFISDQQQQLQQQQKTNQNQTNSIQNPVKKLSFLSGLTNPKINIKALPTTINQNKTNLQNIHANLNGQIQENQEKPEKLGTTDQKKENNESELHVQQNQKPRLINFKLNLNDE</sequence>
<dbReference type="CDD" id="cd14016">
    <property type="entry name" value="STKc_CK1"/>
    <property type="match status" value="1"/>
</dbReference>
<dbReference type="SMART" id="SM00220">
    <property type="entry name" value="S_TKc"/>
    <property type="match status" value="1"/>
</dbReference>
<gene>
    <name evidence="5" type="ORF">PPERSA_01885</name>
</gene>
<reference evidence="5 6" key="1">
    <citation type="journal article" date="2015" name="Sci. Rep.">
        <title>Genome of the facultative scuticociliatosis pathogen Pseudocohnilembus persalinus provides insight into its virulence through horizontal gene transfer.</title>
        <authorList>
            <person name="Xiong J."/>
            <person name="Wang G."/>
            <person name="Cheng J."/>
            <person name="Tian M."/>
            <person name="Pan X."/>
            <person name="Warren A."/>
            <person name="Jiang C."/>
            <person name="Yuan D."/>
            <person name="Miao W."/>
        </authorList>
    </citation>
    <scope>NUCLEOTIDE SEQUENCE [LARGE SCALE GENOMIC DNA]</scope>
    <source>
        <strain evidence="5">36N120E</strain>
    </source>
</reference>
<keyword evidence="5" id="KW-0808">Transferase</keyword>
<feature type="region of interest" description="Disordered" evidence="3">
    <location>
        <begin position="433"/>
        <end position="455"/>
    </location>
</feature>
<feature type="region of interest" description="Disordered" evidence="3">
    <location>
        <begin position="499"/>
        <end position="529"/>
    </location>
</feature>
<keyword evidence="2" id="KW-0067">ATP-binding</keyword>
<dbReference type="InterPro" id="IPR017441">
    <property type="entry name" value="Protein_kinase_ATP_BS"/>
</dbReference>
<comment type="caution">
    <text evidence="5">The sequence shown here is derived from an EMBL/GenBank/DDBJ whole genome shotgun (WGS) entry which is preliminary data.</text>
</comment>
<feature type="compositionally biased region" description="Low complexity" evidence="3">
    <location>
        <begin position="434"/>
        <end position="454"/>
    </location>
</feature>
<dbReference type="PANTHER" id="PTHR11909">
    <property type="entry name" value="CASEIN KINASE-RELATED"/>
    <property type="match status" value="1"/>
</dbReference>
<evidence type="ECO:0000256" key="3">
    <source>
        <dbReference type="SAM" id="MobiDB-lite"/>
    </source>
</evidence>
<evidence type="ECO:0000313" key="5">
    <source>
        <dbReference type="EMBL" id="KRX08998.1"/>
    </source>
</evidence>
<keyword evidence="5" id="KW-0418">Kinase</keyword>
<dbReference type="GO" id="GO:0005524">
    <property type="term" value="F:ATP binding"/>
    <property type="evidence" value="ECO:0007669"/>
    <property type="project" value="UniProtKB-UniRule"/>
</dbReference>
<organism evidence="5 6">
    <name type="scientific">Pseudocohnilembus persalinus</name>
    <name type="common">Ciliate</name>
    <dbReference type="NCBI Taxonomy" id="266149"/>
    <lineage>
        <taxon>Eukaryota</taxon>
        <taxon>Sar</taxon>
        <taxon>Alveolata</taxon>
        <taxon>Ciliophora</taxon>
        <taxon>Intramacronucleata</taxon>
        <taxon>Oligohymenophorea</taxon>
        <taxon>Scuticociliatia</taxon>
        <taxon>Philasterida</taxon>
        <taxon>Pseudocohnilembidae</taxon>
        <taxon>Pseudocohnilembus</taxon>
    </lineage>
</organism>
<accession>A0A0V0R3B3</accession>
<proteinExistence type="predicted"/>
<dbReference type="Pfam" id="PF00069">
    <property type="entry name" value="Pkinase"/>
    <property type="match status" value="1"/>
</dbReference>
<feature type="compositionally biased region" description="Basic and acidic residues" evidence="3">
    <location>
        <begin position="500"/>
        <end position="521"/>
    </location>
</feature>
<evidence type="ECO:0000313" key="6">
    <source>
        <dbReference type="Proteomes" id="UP000054937"/>
    </source>
</evidence>
<evidence type="ECO:0000259" key="4">
    <source>
        <dbReference type="PROSITE" id="PS50011"/>
    </source>
</evidence>
<dbReference type="GO" id="GO:0004672">
    <property type="term" value="F:protein kinase activity"/>
    <property type="evidence" value="ECO:0007669"/>
    <property type="project" value="InterPro"/>
</dbReference>
<dbReference type="Gene3D" id="1.10.510.10">
    <property type="entry name" value="Transferase(Phosphotransferase) domain 1"/>
    <property type="match status" value="1"/>
</dbReference>
<keyword evidence="6" id="KW-1185">Reference proteome</keyword>
<dbReference type="AlphaFoldDB" id="A0A0V0R3B3"/>
<name>A0A0V0R3B3_PSEPJ</name>
<dbReference type="PROSITE" id="PS00107">
    <property type="entry name" value="PROTEIN_KINASE_ATP"/>
    <property type="match status" value="1"/>
</dbReference>
<dbReference type="OMA" id="KDSTHQD"/>